<proteinExistence type="predicted"/>
<evidence type="ECO:0000256" key="2">
    <source>
        <dbReference type="SAM" id="Phobius"/>
    </source>
</evidence>
<accession>A0A7S1IXS6</accession>
<feature type="compositionally biased region" description="Low complexity" evidence="1">
    <location>
        <begin position="406"/>
        <end position="427"/>
    </location>
</feature>
<gene>
    <name evidence="3" type="ORF">EGYM00392_LOCUS37445</name>
</gene>
<organism evidence="3">
    <name type="scientific">Eutreptiella gymnastica</name>
    <dbReference type="NCBI Taxonomy" id="73025"/>
    <lineage>
        <taxon>Eukaryota</taxon>
        <taxon>Discoba</taxon>
        <taxon>Euglenozoa</taxon>
        <taxon>Euglenida</taxon>
        <taxon>Spirocuta</taxon>
        <taxon>Euglenophyceae</taxon>
        <taxon>Eutreptiales</taxon>
        <taxon>Eutreptiaceae</taxon>
        <taxon>Eutreptiella</taxon>
    </lineage>
</organism>
<feature type="compositionally biased region" description="Low complexity" evidence="1">
    <location>
        <begin position="256"/>
        <end position="267"/>
    </location>
</feature>
<feature type="region of interest" description="Disordered" evidence="1">
    <location>
        <begin position="212"/>
        <end position="606"/>
    </location>
</feature>
<name>A0A7S1IXS6_9EUGL</name>
<feature type="compositionally biased region" description="Basic residues" evidence="1">
    <location>
        <begin position="237"/>
        <end position="250"/>
    </location>
</feature>
<protein>
    <submittedName>
        <fullName evidence="3">Uncharacterized protein</fullName>
    </submittedName>
</protein>
<keyword evidence="2" id="KW-0812">Transmembrane</keyword>
<feature type="compositionally biased region" description="Pro residues" evidence="1">
    <location>
        <begin position="595"/>
        <end position="606"/>
    </location>
</feature>
<feature type="transmembrane region" description="Helical" evidence="2">
    <location>
        <begin position="134"/>
        <end position="157"/>
    </location>
</feature>
<feature type="compositionally biased region" description="Polar residues" evidence="1">
    <location>
        <begin position="372"/>
        <end position="389"/>
    </location>
</feature>
<dbReference type="AlphaFoldDB" id="A0A7S1IXS6"/>
<feature type="compositionally biased region" description="Basic and acidic residues" evidence="1">
    <location>
        <begin position="220"/>
        <end position="236"/>
    </location>
</feature>
<keyword evidence="2" id="KW-0472">Membrane</keyword>
<reference evidence="3" key="1">
    <citation type="submission" date="2021-01" db="EMBL/GenBank/DDBJ databases">
        <authorList>
            <person name="Corre E."/>
            <person name="Pelletier E."/>
            <person name="Niang G."/>
            <person name="Scheremetjew M."/>
            <person name="Finn R."/>
            <person name="Kale V."/>
            <person name="Holt S."/>
            <person name="Cochrane G."/>
            <person name="Meng A."/>
            <person name="Brown T."/>
            <person name="Cohen L."/>
        </authorList>
    </citation>
    <scope>NUCLEOTIDE SEQUENCE</scope>
    <source>
        <strain evidence="3">NIES-381</strain>
    </source>
</reference>
<feature type="compositionally biased region" description="Basic and acidic residues" evidence="1">
    <location>
        <begin position="301"/>
        <end position="316"/>
    </location>
</feature>
<evidence type="ECO:0000313" key="3">
    <source>
        <dbReference type="EMBL" id="CAD9026315.1"/>
    </source>
</evidence>
<keyword evidence="2" id="KW-1133">Transmembrane helix</keyword>
<feature type="compositionally biased region" description="Polar residues" evidence="1">
    <location>
        <begin position="270"/>
        <end position="284"/>
    </location>
</feature>
<sequence>MRVTGINMIPDVRDPDWPDIVDSPTGDAVVVTSVRIANCSDLSEAALAKAVTVTEVNVTGQNSDYSIVETTLVVSGLETLVGQWHQLCYNFRGQGFKAVSPSFWVAGPDLIDLDPQLSGAAEDGFIGQVGATGIILIGVVCFFLVVFLVLVCIWWRLRQAEAKLNQSAADASVEYAGYAEGPMKEDVDFAALPAPAANKKWAEMSVNQMLQDAGGGGGDMARKQAAEGRHSHDRRSPEKRKKDRRKRRRRYSVDPGTGTASSGGSDSEYNEGNLSIDSYTSDTASDTERRAAVGGGRRKSRVDAALDAKRREDWRNRRSLQSQVATVEEKEKQKQQQGPRKSRWFDQNQESPQEGGRKGSPLAPAGSVPPSVRSTGRQSVASHISQSLGINPLKPLRQAPSRTPPSRGGSQASGQSRASSRAALQQLMEDNRSLRKSLQDPNTSNGSPSVQQLMEDNARMRQHLEETKRRREAAAREMRRDGTPPPGGTQNDGVIEIQIEEGPNSELDRSINLPGTPPTDAIPVDYDDLGQDPQTLEAIGESPSSAQSPRSGPSRPMALPAVLSVAAWQEDQSPSGVQRQSLSPEDTPDLVISPPTIPQPRKPTSP</sequence>
<feature type="compositionally biased region" description="Polar residues" evidence="1">
    <location>
        <begin position="439"/>
        <end position="454"/>
    </location>
</feature>
<feature type="compositionally biased region" description="Polar residues" evidence="1">
    <location>
        <begin position="570"/>
        <end position="584"/>
    </location>
</feature>
<evidence type="ECO:0000256" key="1">
    <source>
        <dbReference type="SAM" id="MobiDB-lite"/>
    </source>
</evidence>
<feature type="compositionally biased region" description="Polar residues" evidence="1">
    <location>
        <begin position="542"/>
        <end position="551"/>
    </location>
</feature>
<feature type="compositionally biased region" description="Basic and acidic residues" evidence="1">
    <location>
        <begin position="456"/>
        <end position="482"/>
    </location>
</feature>
<dbReference type="EMBL" id="HBGA01100441">
    <property type="protein sequence ID" value="CAD9026315.1"/>
    <property type="molecule type" value="Transcribed_RNA"/>
</dbReference>